<feature type="transmembrane region" description="Helical" evidence="1">
    <location>
        <begin position="12"/>
        <end position="32"/>
    </location>
</feature>
<keyword evidence="1" id="KW-1133">Transmembrane helix</keyword>
<evidence type="ECO:0000256" key="1">
    <source>
        <dbReference type="SAM" id="Phobius"/>
    </source>
</evidence>
<keyword evidence="1" id="KW-0472">Membrane</keyword>
<dbReference type="Pfam" id="PF09990">
    <property type="entry name" value="DUF2231"/>
    <property type="match status" value="1"/>
</dbReference>
<dbReference type="AlphaFoldDB" id="A0AAI8Z2M0"/>
<name>A0AAI8Z2M0_9PEZI</name>
<reference evidence="3" key="1">
    <citation type="submission" date="2023-11" db="EMBL/GenBank/DDBJ databases">
        <authorList>
            <person name="Alioto T."/>
            <person name="Alioto T."/>
            <person name="Gomez Garrido J."/>
        </authorList>
    </citation>
    <scope>NUCLEOTIDE SEQUENCE</scope>
</reference>
<evidence type="ECO:0000313" key="3">
    <source>
        <dbReference type="EMBL" id="CAK4031309.1"/>
    </source>
</evidence>
<organism evidence="3 4">
    <name type="scientific">Lecanosticta acicola</name>
    <dbReference type="NCBI Taxonomy" id="111012"/>
    <lineage>
        <taxon>Eukaryota</taxon>
        <taxon>Fungi</taxon>
        <taxon>Dikarya</taxon>
        <taxon>Ascomycota</taxon>
        <taxon>Pezizomycotina</taxon>
        <taxon>Dothideomycetes</taxon>
        <taxon>Dothideomycetidae</taxon>
        <taxon>Mycosphaerellales</taxon>
        <taxon>Mycosphaerellaceae</taxon>
        <taxon>Lecanosticta</taxon>
    </lineage>
</organism>
<dbReference type="InterPro" id="IPR019251">
    <property type="entry name" value="DUF2231_TM"/>
</dbReference>
<comment type="caution">
    <text evidence="3">The sequence shown here is derived from an EMBL/GenBank/DDBJ whole genome shotgun (WGS) entry which is preliminary data.</text>
</comment>
<protein>
    <recommendedName>
        <fullName evidence="2">DUF2231 domain-containing protein</fullName>
    </recommendedName>
</protein>
<feature type="transmembrane region" description="Helical" evidence="1">
    <location>
        <begin position="152"/>
        <end position="174"/>
    </location>
</feature>
<keyword evidence="1" id="KW-0812">Transmembrane</keyword>
<evidence type="ECO:0000313" key="4">
    <source>
        <dbReference type="Proteomes" id="UP001296104"/>
    </source>
</evidence>
<gene>
    <name evidence="3" type="ORF">LECACI_7A006467</name>
</gene>
<accession>A0AAI8Z2M0</accession>
<feature type="transmembrane region" description="Helical" evidence="1">
    <location>
        <begin position="52"/>
        <end position="72"/>
    </location>
</feature>
<evidence type="ECO:0000259" key="2">
    <source>
        <dbReference type="Pfam" id="PF09990"/>
    </source>
</evidence>
<feature type="transmembrane region" description="Helical" evidence="1">
    <location>
        <begin position="128"/>
        <end position="146"/>
    </location>
</feature>
<dbReference type="EMBL" id="CAVMBE010000046">
    <property type="protein sequence ID" value="CAK4031309.1"/>
    <property type="molecule type" value="Genomic_DNA"/>
</dbReference>
<sequence>MAKPVHPATVHFPIAFIFLSAALDILNTLRNASLLPASVTTQLLAPNDLTRASYYLLALGLLTSIPAVVTGGGEAMKMIQKQGMYESDNKTIKPKVKATIAHAVVNDVVIAVNTYVWYTRRANARDSLLGKMGTAGGVGTAASAYAPETWMVAAQGVALGLMLFGANIGGALTYNYGVGFSSMNNSLASGVAARKSK</sequence>
<proteinExistence type="predicted"/>
<keyword evidence="4" id="KW-1185">Reference proteome</keyword>
<dbReference type="Proteomes" id="UP001296104">
    <property type="component" value="Unassembled WGS sequence"/>
</dbReference>
<feature type="domain" description="DUF2231" evidence="2">
    <location>
        <begin position="3"/>
        <end position="180"/>
    </location>
</feature>